<organism evidence="1 2">
    <name type="scientific">Paraburkholderia ribeironis</name>
    <dbReference type="NCBI Taxonomy" id="1247936"/>
    <lineage>
        <taxon>Bacteria</taxon>
        <taxon>Pseudomonadati</taxon>
        <taxon>Pseudomonadota</taxon>
        <taxon>Betaproteobacteria</taxon>
        <taxon>Burkholderiales</taxon>
        <taxon>Burkholderiaceae</taxon>
        <taxon>Paraburkholderia</taxon>
    </lineage>
</organism>
<protein>
    <submittedName>
        <fullName evidence="1">Uncharacterized protein</fullName>
    </submittedName>
</protein>
<evidence type="ECO:0000313" key="1">
    <source>
        <dbReference type="EMBL" id="SIT41154.1"/>
    </source>
</evidence>
<dbReference type="Proteomes" id="UP000187012">
    <property type="component" value="Unassembled WGS sequence"/>
</dbReference>
<dbReference type="STRING" id="1247936.BN2475_280041"/>
<reference evidence="1 2" key="1">
    <citation type="submission" date="2016-12" db="EMBL/GenBank/DDBJ databases">
        <authorList>
            <person name="Song W.-J."/>
            <person name="Kurnit D.M."/>
        </authorList>
    </citation>
    <scope>NUCLEOTIDE SEQUENCE [LARGE SCALE GENOMIC DNA]</scope>
    <source>
        <strain evidence="1 2">STM7296</strain>
    </source>
</reference>
<name>A0A1N7S1D8_9BURK</name>
<sequence>MNYPQLVHLTLNFPVASLQLAWVDWPTAYFRDASCTKFGLGISLEEEHPAEMKMLLLILKVQVGAGRQSNISSGHCCAPCSKRRIRTESPVIRYAAIYGVRLMTSSRVPSMRPRRPVSGNWSSCRTCVRIRSSTSTAARGSVFFDVIENPVSVLQCESRPLKPHASPLSALRRAAARRLAKRASTSS</sequence>
<keyword evidence="2" id="KW-1185">Reference proteome</keyword>
<dbReference type="EMBL" id="CYGX02000028">
    <property type="protein sequence ID" value="SIT41154.1"/>
    <property type="molecule type" value="Genomic_DNA"/>
</dbReference>
<dbReference type="AlphaFoldDB" id="A0A1N7S1D8"/>
<proteinExistence type="predicted"/>
<gene>
    <name evidence="1" type="ORF">BN2475_280041</name>
</gene>
<evidence type="ECO:0000313" key="2">
    <source>
        <dbReference type="Proteomes" id="UP000187012"/>
    </source>
</evidence>
<accession>A0A1N7S1D8</accession>